<dbReference type="Proteomes" id="UP000567293">
    <property type="component" value="Unassembled WGS sequence"/>
</dbReference>
<name>A0A7V8SX92_9BACT</name>
<dbReference type="EMBL" id="JACDQQ010001323">
    <property type="protein sequence ID" value="MBA0086040.1"/>
    <property type="molecule type" value="Genomic_DNA"/>
</dbReference>
<dbReference type="AlphaFoldDB" id="A0A7V8SX92"/>
<accession>A0A7V8SX92</accession>
<evidence type="ECO:0000313" key="1">
    <source>
        <dbReference type="EMBL" id="MBA0086040.1"/>
    </source>
</evidence>
<keyword evidence="2" id="KW-1185">Reference proteome</keyword>
<comment type="caution">
    <text evidence="1">The sequence shown here is derived from an EMBL/GenBank/DDBJ whole genome shotgun (WGS) entry which is preliminary data.</text>
</comment>
<reference evidence="1" key="1">
    <citation type="submission" date="2020-06" db="EMBL/GenBank/DDBJ databases">
        <title>Legume-microbial interactions unlock mineral nutrients during tropical forest succession.</title>
        <authorList>
            <person name="Epihov D.Z."/>
        </authorList>
    </citation>
    <scope>NUCLEOTIDE SEQUENCE [LARGE SCALE GENOMIC DNA]</scope>
    <source>
        <strain evidence="1">Pan2503</strain>
    </source>
</reference>
<organism evidence="1 2">
    <name type="scientific">Candidatus Acidiferrum panamense</name>
    <dbReference type="NCBI Taxonomy" id="2741543"/>
    <lineage>
        <taxon>Bacteria</taxon>
        <taxon>Pseudomonadati</taxon>
        <taxon>Acidobacteriota</taxon>
        <taxon>Terriglobia</taxon>
        <taxon>Candidatus Acidiferrales</taxon>
        <taxon>Candidatus Acidiferrum</taxon>
    </lineage>
</organism>
<evidence type="ECO:0000313" key="2">
    <source>
        <dbReference type="Proteomes" id="UP000567293"/>
    </source>
</evidence>
<proteinExistence type="predicted"/>
<gene>
    <name evidence="1" type="ORF">HRJ53_13660</name>
</gene>
<protein>
    <submittedName>
        <fullName evidence="1">Uncharacterized protein</fullName>
    </submittedName>
</protein>
<sequence>MNDRPNVYGQPGHPLRRAKQIAVSMFYSTMGYEVKPVQYVVLRILQDHAGIDQGDKWKRANP</sequence>